<organism evidence="1 2">
    <name type="scientific">Riccia fluitans</name>
    <dbReference type="NCBI Taxonomy" id="41844"/>
    <lineage>
        <taxon>Eukaryota</taxon>
        <taxon>Viridiplantae</taxon>
        <taxon>Streptophyta</taxon>
        <taxon>Embryophyta</taxon>
        <taxon>Marchantiophyta</taxon>
        <taxon>Marchantiopsida</taxon>
        <taxon>Marchantiidae</taxon>
        <taxon>Marchantiales</taxon>
        <taxon>Ricciaceae</taxon>
        <taxon>Riccia</taxon>
    </lineage>
</organism>
<sequence length="229" mass="25421">MVGLPLWWQDTGHDFLGWLSNLDECTSLSWLPTIRSRGSLGSAPPFYDRSTLYVGISPASLASYIGSDDLRGDIVPARWCVGIRSSSTEFTDGLFWCSWEPRQYQVEHDYVRGKTAQFPTAFLLLRPGTAEGTGVVGHTLFRPGLTWASFVRFVPPEQIHGEVKRDVPSEGELGHPGVSMAASLGSLSRGLRLDEEEGHEIRGRRLSSVCRHMPSWLRWGLPIAKHSNG</sequence>
<keyword evidence="2" id="KW-1185">Reference proteome</keyword>
<gene>
    <name evidence="1" type="ORF">R1flu_019501</name>
</gene>
<dbReference type="AlphaFoldDB" id="A0ABD1ZIV1"/>
<dbReference type="EMBL" id="JBHFFA010000001">
    <property type="protein sequence ID" value="KAL2651373.1"/>
    <property type="molecule type" value="Genomic_DNA"/>
</dbReference>
<reference evidence="1 2" key="1">
    <citation type="submission" date="2024-09" db="EMBL/GenBank/DDBJ databases">
        <title>Chromosome-scale assembly of Riccia fluitans.</title>
        <authorList>
            <person name="Paukszto L."/>
            <person name="Sawicki J."/>
            <person name="Karawczyk K."/>
            <person name="Piernik-Szablinska J."/>
            <person name="Szczecinska M."/>
            <person name="Mazdziarz M."/>
        </authorList>
    </citation>
    <scope>NUCLEOTIDE SEQUENCE [LARGE SCALE GENOMIC DNA]</scope>
    <source>
        <strain evidence="1">Rf_01</strain>
        <tissue evidence="1">Aerial parts of the thallus</tissue>
    </source>
</reference>
<dbReference type="Proteomes" id="UP001605036">
    <property type="component" value="Unassembled WGS sequence"/>
</dbReference>
<evidence type="ECO:0000313" key="2">
    <source>
        <dbReference type="Proteomes" id="UP001605036"/>
    </source>
</evidence>
<accession>A0ABD1ZIV1</accession>
<evidence type="ECO:0000313" key="1">
    <source>
        <dbReference type="EMBL" id="KAL2651373.1"/>
    </source>
</evidence>
<proteinExistence type="predicted"/>
<name>A0ABD1ZIV1_9MARC</name>
<comment type="caution">
    <text evidence="1">The sequence shown here is derived from an EMBL/GenBank/DDBJ whole genome shotgun (WGS) entry which is preliminary data.</text>
</comment>
<protein>
    <submittedName>
        <fullName evidence="1">Uncharacterized protein</fullName>
    </submittedName>
</protein>